<dbReference type="Pfam" id="PF03020">
    <property type="entry name" value="LEM"/>
    <property type="match status" value="1"/>
</dbReference>
<dbReference type="GO" id="GO:0005789">
    <property type="term" value="C:endoplasmic reticulum membrane"/>
    <property type="evidence" value="ECO:0007669"/>
    <property type="project" value="UniProtKB-SubCell"/>
</dbReference>
<evidence type="ECO:0000256" key="5">
    <source>
        <dbReference type="ARBA" id="ARBA00022692"/>
    </source>
</evidence>
<dbReference type="GO" id="GO:0051301">
    <property type="term" value="P:cell division"/>
    <property type="evidence" value="ECO:0007669"/>
    <property type="project" value="UniProtKB-KW"/>
</dbReference>
<dbReference type="InterPro" id="IPR035006">
    <property type="entry name" value="LEM_ANKL2"/>
</dbReference>
<dbReference type="AlphaFoldDB" id="A0A9W7WBQ2"/>
<dbReference type="InterPro" id="IPR003887">
    <property type="entry name" value="LEM_dom"/>
</dbReference>
<dbReference type="SMART" id="SM00248">
    <property type="entry name" value="ANK"/>
    <property type="match status" value="2"/>
</dbReference>
<evidence type="ECO:0000256" key="18">
    <source>
        <dbReference type="SAM" id="Phobius"/>
    </source>
</evidence>
<sequence>MHVKPQNHYCFQDFGVTGCRVIMEEILKRLQTLTPDQLREQITGAGLKCGPITATTRSIFEKKYARALLENQTDGGDSVSQMNSESSNGVEDPQQELSPEAPPITKSPESSSENPPVYYGVCPQPDHPSVKDDVCHVYVDKREALKAVVKLKGARFKAFSRREMAENFSKGLFEGGVSPHKPSPEKSSAACATEWCVSVEKANEFRSPRTQDLTAKLRRAVETGDEESFKNLVWENPRYLIGSGDNPTIVQEGCRYNVLHVAAKENQPEMSRLILETLENPRFMRLMYPHDEELMLFQRIGYILDLYLNTPDKVNNETPLHFACKFGCADVVNVLCSHPYTDKNCGNKYGQKPASIICERRNRSKDVKQKIMEYLEDRFYVPLLRATDNTLAPVIAGPWCPSRSVDQFHEPVMTDAPKNPKMNLKAFVGPLKFSKAEEFHRLWKTPPRDRAEYFHHILKSDWDQGAERVGRELARELGFPWAEYWEFLNCFIDLSTDDGLKMLEEHLSACETFTGRERRSDETPSFQNDRLNGSFGTTQENSSEHDDDDSQRFPVCDLMQEFEKVSVQNSFPSHENTDKSSDERHPDSPEVQTEDDDLSCSSEDYFTADDDEGRCSPSLICSRRHEEVDACSSSGSSFKSMHSAFELLTHTRRSFLLGDSPTKLDNEVLVALNDVDVDNHSYPNITKWKKKVLSHPSSLRQRMTRAYLTILIALIAHIHLVYVYLTSAFTSARHLQYIVCSSAICLGDVCCQTSYRHLEDVCKMFMI</sequence>
<name>A0A9W7WBQ2_TRIRA</name>
<feature type="transmembrane region" description="Helical" evidence="18">
    <location>
        <begin position="706"/>
        <end position="725"/>
    </location>
</feature>
<keyword evidence="21" id="KW-1185">Reference proteome</keyword>
<dbReference type="Gene3D" id="1.25.40.20">
    <property type="entry name" value="Ankyrin repeat-containing domain"/>
    <property type="match status" value="1"/>
</dbReference>
<feature type="region of interest" description="Disordered" evidence="17">
    <location>
        <begin position="567"/>
        <end position="605"/>
    </location>
</feature>
<evidence type="ECO:0000256" key="3">
    <source>
        <dbReference type="ARBA" id="ARBA00022553"/>
    </source>
</evidence>
<dbReference type="InterPro" id="IPR011015">
    <property type="entry name" value="LEM/LEM-like_dom_sf"/>
</dbReference>
<keyword evidence="12" id="KW-0131">Cell cycle</keyword>
<keyword evidence="8" id="KW-0735">Signal-anchor</keyword>
<dbReference type="SUPFAM" id="SSF48403">
    <property type="entry name" value="Ankyrin repeat"/>
    <property type="match status" value="1"/>
</dbReference>
<dbReference type="CDD" id="cd12944">
    <property type="entry name" value="LEM_ANKL2"/>
    <property type="match status" value="1"/>
</dbReference>
<feature type="region of interest" description="Disordered" evidence="17">
    <location>
        <begin position="514"/>
        <end position="551"/>
    </location>
</feature>
<organism evidence="20 21">
    <name type="scientific">Triplophysa rosa</name>
    <name type="common">Cave loach</name>
    <dbReference type="NCBI Taxonomy" id="992332"/>
    <lineage>
        <taxon>Eukaryota</taxon>
        <taxon>Metazoa</taxon>
        <taxon>Chordata</taxon>
        <taxon>Craniata</taxon>
        <taxon>Vertebrata</taxon>
        <taxon>Euteleostomi</taxon>
        <taxon>Actinopterygii</taxon>
        <taxon>Neopterygii</taxon>
        <taxon>Teleostei</taxon>
        <taxon>Ostariophysi</taxon>
        <taxon>Cypriniformes</taxon>
        <taxon>Nemacheilidae</taxon>
        <taxon>Triplophysa</taxon>
    </lineage>
</organism>
<keyword evidence="10" id="KW-0040">ANK repeat</keyword>
<protein>
    <recommendedName>
        <fullName evidence="15">Ankyrin repeat and LEM domain-containing protein 2</fullName>
    </recommendedName>
    <alternativeName>
        <fullName evidence="16">LEM domain-containing protein 4</fullName>
    </alternativeName>
</protein>
<keyword evidence="3" id="KW-0597">Phosphoprotein</keyword>
<comment type="caution">
    <text evidence="20">The sequence shown here is derived from an EMBL/GenBank/DDBJ whole genome shotgun (WGS) entry which is preliminary data.</text>
</comment>
<dbReference type="SMART" id="SM00540">
    <property type="entry name" value="LEM"/>
    <property type="match status" value="1"/>
</dbReference>
<comment type="subunit">
    <text evidence="14">Interacts with BAF/BANF1. Interacts with protein phosphatase 2A (PP2A) components PPP2C (PPP2CA or PPP2CB) and PPP2R1A.</text>
</comment>
<evidence type="ECO:0000256" key="1">
    <source>
        <dbReference type="ARBA" id="ARBA00004643"/>
    </source>
</evidence>
<keyword evidence="11 18" id="KW-0472">Membrane</keyword>
<dbReference type="GO" id="GO:0051721">
    <property type="term" value="F:protein phosphatase 2A binding"/>
    <property type="evidence" value="ECO:0007669"/>
    <property type="project" value="TreeGrafter"/>
</dbReference>
<keyword evidence="4" id="KW-0132">Cell division</keyword>
<gene>
    <name evidence="20" type="ORF">IRJ41_013470</name>
</gene>
<comment type="similarity">
    <text evidence="2">Belongs to the ANKLE2 family.</text>
</comment>
<dbReference type="GO" id="GO:0007399">
    <property type="term" value="P:nervous system development"/>
    <property type="evidence" value="ECO:0007669"/>
    <property type="project" value="UniProtKB-ARBA"/>
</dbReference>
<evidence type="ECO:0000256" key="7">
    <source>
        <dbReference type="ARBA" id="ARBA00022824"/>
    </source>
</evidence>
<comment type="subcellular location">
    <subcellularLocation>
        <location evidence="1">Endoplasmic reticulum membrane</location>
        <topology evidence="1">Single-pass type III membrane protein</topology>
    </subcellularLocation>
</comment>
<comment type="function">
    <text evidence="13">Involved in mitotic nuclear envelope reassembly by promoting dephosphorylation of BAF/BANF1 during mitotic exit. Coordinates the control of BAF/BANF1 dephosphorylation by inhibiting VRK1 kinase and promoting dephosphorylation of BAF/BANF1 by protein phosphatase 2A (PP2A), thereby facilitating nuclear envelope assembly. May regulate nuclear localization of VRK1 in non-dividing cells. It is unclear whether it acts as a real PP2A regulatory subunit or whether it is involved in recruitment of the PP2A complex. Involved in brain development.</text>
</comment>
<evidence type="ECO:0000256" key="13">
    <source>
        <dbReference type="ARBA" id="ARBA00056222"/>
    </source>
</evidence>
<feature type="compositionally biased region" description="Polar residues" evidence="17">
    <location>
        <begin position="523"/>
        <end position="541"/>
    </location>
</feature>
<dbReference type="PROSITE" id="PS50954">
    <property type="entry name" value="LEM"/>
    <property type="match status" value="1"/>
</dbReference>
<keyword evidence="9 18" id="KW-1133">Transmembrane helix</keyword>
<dbReference type="SUPFAM" id="SSF63451">
    <property type="entry name" value="LEM domain"/>
    <property type="match status" value="1"/>
</dbReference>
<evidence type="ECO:0000256" key="12">
    <source>
        <dbReference type="ARBA" id="ARBA00023306"/>
    </source>
</evidence>
<reference evidence="20" key="1">
    <citation type="submission" date="2021-02" db="EMBL/GenBank/DDBJ databases">
        <title>Comparative genomics reveals that relaxation of natural selection precedes convergent phenotypic evolution of cavefish.</title>
        <authorList>
            <person name="Peng Z."/>
        </authorList>
    </citation>
    <scope>NUCLEOTIDE SEQUENCE</scope>
    <source>
        <tissue evidence="20">Muscle</tissue>
    </source>
</reference>
<keyword evidence="5 18" id="KW-0812">Transmembrane</keyword>
<feature type="compositionally biased region" description="Basic and acidic residues" evidence="17">
    <location>
        <begin position="575"/>
        <end position="588"/>
    </location>
</feature>
<dbReference type="Gene3D" id="1.10.720.40">
    <property type="match status" value="1"/>
</dbReference>
<evidence type="ECO:0000256" key="17">
    <source>
        <dbReference type="SAM" id="MobiDB-lite"/>
    </source>
</evidence>
<feature type="region of interest" description="Disordered" evidence="17">
    <location>
        <begin position="72"/>
        <end position="123"/>
    </location>
</feature>
<evidence type="ECO:0000256" key="6">
    <source>
        <dbReference type="ARBA" id="ARBA00022776"/>
    </source>
</evidence>
<evidence type="ECO:0000256" key="14">
    <source>
        <dbReference type="ARBA" id="ARBA00063367"/>
    </source>
</evidence>
<evidence type="ECO:0000256" key="11">
    <source>
        <dbReference type="ARBA" id="ARBA00023136"/>
    </source>
</evidence>
<dbReference type="InterPro" id="IPR056237">
    <property type="entry name" value="ANKLE2_3rd"/>
</dbReference>
<dbReference type="FunFam" id="1.10.720.40:FF:000001">
    <property type="entry name" value="LEM domain containing 2, isoform CRA_a"/>
    <property type="match status" value="1"/>
</dbReference>
<evidence type="ECO:0000256" key="9">
    <source>
        <dbReference type="ARBA" id="ARBA00022989"/>
    </source>
</evidence>
<keyword evidence="7" id="KW-0256">Endoplasmic reticulum</keyword>
<keyword evidence="6" id="KW-0498">Mitosis</keyword>
<evidence type="ECO:0000313" key="21">
    <source>
        <dbReference type="Proteomes" id="UP001059041"/>
    </source>
</evidence>
<evidence type="ECO:0000256" key="8">
    <source>
        <dbReference type="ARBA" id="ARBA00022968"/>
    </source>
</evidence>
<dbReference type="GO" id="GO:0031468">
    <property type="term" value="P:nuclear membrane reassembly"/>
    <property type="evidence" value="ECO:0007669"/>
    <property type="project" value="UniProtKB-ARBA"/>
</dbReference>
<evidence type="ECO:0000256" key="15">
    <source>
        <dbReference type="ARBA" id="ARBA00074558"/>
    </source>
</evidence>
<dbReference type="InterPro" id="IPR036770">
    <property type="entry name" value="Ankyrin_rpt-contain_sf"/>
</dbReference>
<dbReference type="Proteomes" id="UP001059041">
    <property type="component" value="Linkage Group LG22"/>
</dbReference>
<proteinExistence type="inferred from homology"/>
<evidence type="ECO:0000256" key="10">
    <source>
        <dbReference type="ARBA" id="ARBA00023043"/>
    </source>
</evidence>
<evidence type="ECO:0000313" key="20">
    <source>
        <dbReference type="EMBL" id="KAI7793365.1"/>
    </source>
</evidence>
<accession>A0A9W7WBQ2</accession>
<dbReference type="Pfam" id="PF24567">
    <property type="entry name" value="ANKLE2_3rd"/>
    <property type="match status" value="1"/>
</dbReference>
<evidence type="ECO:0000256" key="2">
    <source>
        <dbReference type="ARBA" id="ARBA00007597"/>
    </source>
</evidence>
<evidence type="ECO:0000256" key="4">
    <source>
        <dbReference type="ARBA" id="ARBA00022618"/>
    </source>
</evidence>
<dbReference type="InterPro" id="IPR002110">
    <property type="entry name" value="Ankyrin_rpt"/>
</dbReference>
<dbReference type="PANTHER" id="PTHR12349">
    <property type="entry name" value="ANKYRIN REPEAT AND LEM DOMAIN-CONTAINING PROTEIN 2"/>
    <property type="match status" value="1"/>
</dbReference>
<dbReference type="Pfam" id="PF12796">
    <property type="entry name" value="Ank_2"/>
    <property type="match status" value="1"/>
</dbReference>
<dbReference type="PANTHER" id="PTHR12349:SF4">
    <property type="entry name" value="ANKYRIN REPEAT AND LEM DOMAIN-CONTAINING PROTEIN 2"/>
    <property type="match status" value="1"/>
</dbReference>
<feature type="domain" description="LEM" evidence="19">
    <location>
        <begin position="27"/>
        <end position="71"/>
    </location>
</feature>
<feature type="compositionally biased region" description="Polar residues" evidence="17">
    <location>
        <begin position="72"/>
        <end position="89"/>
    </location>
</feature>
<dbReference type="FunFam" id="1.25.40.20:FF:000072">
    <property type="entry name" value="Ankyrin repeat and LEM domain containing 2"/>
    <property type="match status" value="1"/>
</dbReference>
<dbReference type="EMBL" id="JAFHDT010000022">
    <property type="protein sequence ID" value="KAI7793365.1"/>
    <property type="molecule type" value="Genomic_DNA"/>
</dbReference>
<evidence type="ECO:0000256" key="16">
    <source>
        <dbReference type="ARBA" id="ARBA00081980"/>
    </source>
</evidence>
<evidence type="ECO:0000259" key="19">
    <source>
        <dbReference type="PROSITE" id="PS50954"/>
    </source>
</evidence>